<dbReference type="AlphaFoldDB" id="A0A1P8JR68"/>
<evidence type="ECO:0000313" key="2">
    <source>
        <dbReference type="EMBL" id="APW36252.1"/>
    </source>
</evidence>
<dbReference type="GO" id="GO:0016787">
    <property type="term" value="F:hydrolase activity"/>
    <property type="evidence" value="ECO:0007669"/>
    <property type="project" value="UniProtKB-KW"/>
</dbReference>
<dbReference type="PROSITE" id="PS51257">
    <property type="entry name" value="PROKAR_LIPOPROTEIN"/>
    <property type="match status" value="1"/>
</dbReference>
<keyword evidence="2" id="KW-0378">Hydrolase</keyword>
<dbReference type="Gene3D" id="3.60.15.10">
    <property type="entry name" value="Ribonuclease Z/Hydroxyacylglutathione hydrolase-like"/>
    <property type="match status" value="1"/>
</dbReference>
<dbReference type="Proteomes" id="UP000186609">
    <property type="component" value="Chromosome"/>
</dbReference>
<dbReference type="RefSeq" id="WP_076196439.1">
    <property type="nucleotide sequence ID" value="NZ_CP019236.1"/>
</dbReference>
<dbReference type="STRING" id="1842727.RD110_02690"/>
<dbReference type="Pfam" id="PF12706">
    <property type="entry name" value="Lactamase_B_2"/>
    <property type="match status" value="1"/>
</dbReference>
<dbReference type="PANTHER" id="PTHR15032">
    <property type="entry name" value="N-ACYL-PHOSPHATIDYLETHANOLAMINE-HYDROLYZING PHOSPHOLIPASE D"/>
    <property type="match status" value="1"/>
</dbReference>
<evidence type="ECO:0000259" key="1">
    <source>
        <dbReference type="Pfam" id="PF12706"/>
    </source>
</evidence>
<proteinExistence type="predicted"/>
<dbReference type="InterPro" id="IPR036866">
    <property type="entry name" value="RibonucZ/Hydroxyglut_hydro"/>
</dbReference>
<organism evidence="2 3">
    <name type="scientific">Rhodoferax koreensis</name>
    <dbReference type="NCBI Taxonomy" id="1842727"/>
    <lineage>
        <taxon>Bacteria</taxon>
        <taxon>Pseudomonadati</taxon>
        <taxon>Pseudomonadota</taxon>
        <taxon>Betaproteobacteria</taxon>
        <taxon>Burkholderiales</taxon>
        <taxon>Comamonadaceae</taxon>
        <taxon>Rhodoferax</taxon>
    </lineage>
</organism>
<dbReference type="SUPFAM" id="SSF56281">
    <property type="entry name" value="Metallo-hydrolase/oxidoreductase"/>
    <property type="match status" value="1"/>
</dbReference>
<gene>
    <name evidence="2" type="ORF">RD110_02690</name>
</gene>
<reference evidence="2 3" key="1">
    <citation type="submission" date="2017-01" db="EMBL/GenBank/DDBJ databases">
        <authorList>
            <person name="Mah S.A."/>
            <person name="Swanson W.J."/>
            <person name="Moy G.W."/>
            <person name="Vacquier V.D."/>
        </authorList>
    </citation>
    <scope>NUCLEOTIDE SEQUENCE [LARGE SCALE GENOMIC DNA]</scope>
    <source>
        <strain evidence="2 3">DCY110</strain>
    </source>
</reference>
<dbReference type="GO" id="GO:0005737">
    <property type="term" value="C:cytoplasm"/>
    <property type="evidence" value="ECO:0007669"/>
    <property type="project" value="TreeGrafter"/>
</dbReference>
<dbReference type="OrthoDB" id="9805728at2"/>
<dbReference type="KEGG" id="rhy:RD110_02690"/>
<feature type="domain" description="Metallo-beta-lactamase" evidence="1">
    <location>
        <begin position="113"/>
        <end position="318"/>
    </location>
</feature>
<dbReference type="EMBL" id="CP019236">
    <property type="protein sequence ID" value="APW36252.1"/>
    <property type="molecule type" value="Genomic_DNA"/>
</dbReference>
<dbReference type="InterPro" id="IPR001279">
    <property type="entry name" value="Metallo-B-lactamas"/>
</dbReference>
<protein>
    <submittedName>
        <fullName evidence="2">MBL fold metallo-hydrolase</fullName>
    </submittedName>
</protein>
<name>A0A1P8JR68_9BURK</name>
<sequence length="366" mass="40153">MGLRRRFGTSILAAVLTACQGANPYADAGFAHRTAEGFRNNHTDSVPGSARDLVRWRWNAWRMDLPPAPKQPTPVVAADLAGIRANAVAGQAMQPAATWIGHATALVQAGGLNVLTDPMFSERASPVQWMGPQRTQPPGVALADLPAIDVVLISHNHYDHLDAASVQALNARAAGHTLFLVPLGLKAWFADLDITNVEELDWWQSREVRGVSFNLTPVQHWSARGIGDRLQTLWGGWAVFAPDFHWYFSGDSGYSKDFSDTRARFQARQAQGGGFDLALIAVGAYEPTWFMQGQHVNPAQAVQVHRDLGAKRSMGVHWGTFNLTDEALDRPPADLARARQAARLPESDFFVLAIGETRRFDRRPAP</sequence>
<evidence type="ECO:0000313" key="3">
    <source>
        <dbReference type="Proteomes" id="UP000186609"/>
    </source>
</evidence>
<keyword evidence="3" id="KW-1185">Reference proteome</keyword>
<dbReference type="PANTHER" id="PTHR15032:SF4">
    <property type="entry name" value="N-ACYL-PHOSPHATIDYLETHANOLAMINE-HYDROLYZING PHOSPHOLIPASE D"/>
    <property type="match status" value="1"/>
</dbReference>
<accession>A0A1P8JR68</accession>